<feature type="transmembrane region" description="Helical" evidence="8">
    <location>
        <begin position="135"/>
        <end position="157"/>
    </location>
</feature>
<dbReference type="PANTHER" id="PTHR43341">
    <property type="entry name" value="AMINO ACID PERMEASE"/>
    <property type="match status" value="1"/>
</dbReference>
<evidence type="ECO:0000256" key="1">
    <source>
        <dbReference type="ARBA" id="ARBA00004141"/>
    </source>
</evidence>
<dbReference type="InterPro" id="IPR004841">
    <property type="entry name" value="AA-permease/SLC12A_dom"/>
</dbReference>
<evidence type="ECO:0000313" key="10">
    <source>
        <dbReference type="EMBL" id="ATZ48713.1"/>
    </source>
</evidence>
<sequence length="550" mass="60183">MSSNDAAGNREINNSSDEPLIYPANGTLRESPDGEPKEFAEVKELRRGLAQRHIQMIALAGTIGTGLFLGSGKAIARAGPLGALLGYTLVGVLVSGVVLSIAELSALVPLSGGIIRHAEYFVDPALSFANGWNQVYSNIITIPAELVAAAVLIQFWVQINNAVWIICFGFLLVISNLLFVRVYGELEFTCAILKIMLIVGLNIMALVITCGGGPNGETYGFRYWRNPGPFVGYLGYTGALGHFMGFWTTFSNAVYAYSGVENFSLAAAETQSPRRNIPIAAKRIFFRVMLFYVLSIFMVGMIVPSNDKELLRSTGTAAQSPFVIAANNAGIKVVPSIINAVVLTSAWSAGNAAMLGGSRMLYGLGQHGHSPKVFLQTNRFDVPYIAIGFLSLFISLGFLTLSSSASVVFNWLQDFVAVAALVNWMIICGVYLRFYYGCRKQGISRSTLPWKGPFQPYAAWIALISFSLLLLTGGYSVFIKDHWDTETFVSSYINIPLILILYFGYKYKKSTVIIPLTDIPIQKFIDIANDNPEPEDDKVVGWKRLNILWS</sequence>
<reference evidence="10 11" key="3">
    <citation type="journal article" date="2017" name="Mol. Plant Pathol.">
        <title>A gapless genome sequence of the fungus Botrytis cinerea.</title>
        <authorList>
            <person name="Van Kan J.A."/>
            <person name="Stassen J.H."/>
            <person name="Mosbach A."/>
            <person name="Van Der Lee T.A."/>
            <person name="Faino L."/>
            <person name="Farmer A.D."/>
            <person name="Papasotiriou D.G."/>
            <person name="Zhou S."/>
            <person name="Seidl M.F."/>
            <person name="Cottam E."/>
            <person name="Edel D."/>
            <person name="Hahn M."/>
            <person name="Schwartz D.C."/>
            <person name="Dietrich R.A."/>
            <person name="Widdison S."/>
            <person name="Scalliet G."/>
        </authorList>
    </citation>
    <scope>NUCLEOTIDE SEQUENCE [LARGE SCALE GENOMIC DNA]</scope>
    <source>
        <strain evidence="10 11">B05.10</strain>
    </source>
</reference>
<dbReference type="GeneID" id="5435395"/>
<evidence type="ECO:0000256" key="3">
    <source>
        <dbReference type="ARBA" id="ARBA00022692"/>
    </source>
</evidence>
<keyword evidence="2" id="KW-0813">Transport</keyword>
<keyword evidence="11" id="KW-1185">Reference proteome</keyword>
<evidence type="ECO:0000256" key="8">
    <source>
        <dbReference type="SAM" id="Phobius"/>
    </source>
</evidence>
<dbReference type="Proteomes" id="UP000001798">
    <property type="component" value="Chromosome 3"/>
</dbReference>
<dbReference type="AlphaFoldDB" id="A0A384JDU1"/>
<reference evidence="10 11" key="1">
    <citation type="journal article" date="2011" name="PLoS Genet.">
        <title>Genomic analysis of the necrotrophic fungal pathogens Sclerotinia sclerotiorum and Botrytis cinerea.</title>
        <authorList>
            <person name="Amselem J."/>
            <person name="Cuomo C.A."/>
            <person name="van Kan J.A."/>
            <person name="Viaud M."/>
            <person name="Benito E.P."/>
            <person name="Couloux A."/>
            <person name="Coutinho P.M."/>
            <person name="de Vries R.P."/>
            <person name="Dyer P.S."/>
            <person name="Fillinger S."/>
            <person name="Fournier E."/>
            <person name="Gout L."/>
            <person name="Hahn M."/>
            <person name="Kohn L."/>
            <person name="Lapalu N."/>
            <person name="Plummer K.M."/>
            <person name="Pradier J.M."/>
            <person name="Quevillon E."/>
            <person name="Sharon A."/>
            <person name="Simon A."/>
            <person name="ten Have A."/>
            <person name="Tudzynski B."/>
            <person name="Tudzynski P."/>
            <person name="Wincker P."/>
            <person name="Andrew M."/>
            <person name="Anthouard V."/>
            <person name="Beever R.E."/>
            <person name="Beffa R."/>
            <person name="Benoit I."/>
            <person name="Bouzid O."/>
            <person name="Brault B."/>
            <person name="Chen Z."/>
            <person name="Choquer M."/>
            <person name="Collemare J."/>
            <person name="Cotton P."/>
            <person name="Danchin E.G."/>
            <person name="Da Silva C."/>
            <person name="Gautier A."/>
            <person name="Giraud C."/>
            <person name="Giraud T."/>
            <person name="Gonzalez C."/>
            <person name="Grossetete S."/>
            <person name="Guldener U."/>
            <person name="Henrissat B."/>
            <person name="Howlett B.J."/>
            <person name="Kodira C."/>
            <person name="Kretschmer M."/>
            <person name="Lappartient A."/>
            <person name="Leroch M."/>
            <person name="Levis C."/>
            <person name="Mauceli E."/>
            <person name="Neuveglise C."/>
            <person name="Oeser B."/>
            <person name="Pearson M."/>
            <person name="Poulain J."/>
            <person name="Poussereau N."/>
            <person name="Quesneville H."/>
            <person name="Rascle C."/>
            <person name="Schumacher J."/>
            <person name="Segurens B."/>
            <person name="Sexton A."/>
            <person name="Silva E."/>
            <person name="Sirven C."/>
            <person name="Soanes D.M."/>
            <person name="Talbot N.J."/>
            <person name="Templeton M."/>
            <person name="Yandava C."/>
            <person name="Yarden O."/>
            <person name="Zeng Q."/>
            <person name="Rollins J.A."/>
            <person name="Lebrun M.H."/>
            <person name="Dickman M."/>
        </authorList>
    </citation>
    <scope>NUCLEOTIDE SEQUENCE [LARGE SCALE GENOMIC DNA]</scope>
    <source>
        <strain evidence="10 11">B05.10</strain>
    </source>
</reference>
<dbReference type="GO" id="GO:0016020">
    <property type="term" value="C:membrane"/>
    <property type="evidence" value="ECO:0007669"/>
    <property type="project" value="UniProtKB-SubCell"/>
</dbReference>
<feature type="compositionally biased region" description="Polar residues" evidence="7">
    <location>
        <begin position="1"/>
        <end position="17"/>
    </location>
</feature>
<dbReference type="PANTHER" id="PTHR43341:SF18">
    <property type="entry name" value="AMINO ACID PERMEASE_ SLC12A DOMAIN-CONTAINING PROTEIN"/>
    <property type="match status" value="1"/>
</dbReference>
<evidence type="ECO:0000259" key="9">
    <source>
        <dbReference type="Pfam" id="PF00324"/>
    </source>
</evidence>
<evidence type="ECO:0000256" key="6">
    <source>
        <dbReference type="ARBA" id="ARBA00023136"/>
    </source>
</evidence>
<feature type="transmembrane region" description="Helical" evidence="8">
    <location>
        <begin position="234"/>
        <end position="255"/>
    </location>
</feature>
<evidence type="ECO:0000256" key="4">
    <source>
        <dbReference type="ARBA" id="ARBA00022970"/>
    </source>
</evidence>
<dbReference type="EMBL" id="CP009807">
    <property type="protein sequence ID" value="ATZ48713.1"/>
    <property type="molecule type" value="Genomic_DNA"/>
</dbReference>
<keyword evidence="6 8" id="KW-0472">Membrane</keyword>
<accession>A0A384JDU1</accession>
<dbReference type="GO" id="GO:0015171">
    <property type="term" value="F:amino acid transmembrane transporter activity"/>
    <property type="evidence" value="ECO:0007669"/>
    <property type="project" value="TreeGrafter"/>
</dbReference>
<evidence type="ECO:0000313" key="11">
    <source>
        <dbReference type="Proteomes" id="UP000001798"/>
    </source>
</evidence>
<protein>
    <recommendedName>
        <fullName evidence="9">Amino acid permease/ SLC12A domain-containing protein</fullName>
    </recommendedName>
</protein>
<feature type="transmembrane region" description="Helical" evidence="8">
    <location>
        <begin position="457"/>
        <end position="477"/>
    </location>
</feature>
<feature type="transmembrane region" description="Helical" evidence="8">
    <location>
        <begin position="284"/>
        <end position="303"/>
    </location>
</feature>
<dbReference type="InterPro" id="IPR050524">
    <property type="entry name" value="APC_YAT"/>
</dbReference>
<feature type="transmembrane region" description="Helical" evidence="8">
    <location>
        <begin position="195"/>
        <end position="214"/>
    </location>
</feature>
<comment type="subcellular location">
    <subcellularLocation>
        <location evidence="1">Membrane</location>
        <topology evidence="1">Multi-pass membrane protein</topology>
    </subcellularLocation>
</comment>
<keyword evidence="3 8" id="KW-0812">Transmembrane</keyword>
<dbReference type="OrthoDB" id="3900342at2759"/>
<feature type="transmembrane region" description="Helical" evidence="8">
    <location>
        <begin position="88"/>
        <end position="115"/>
    </location>
</feature>
<gene>
    <name evidence="10" type="ORF">BCIN_03g08950</name>
</gene>
<evidence type="ECO:0000256" key="5">
    <source>
        <dbReference type="ARBA" id="ARBA00022989"/>
    </source>
</evidence>
<dbReference type="PIRSF" id="PIRSF006060">
    <property type="entry name" value="AA_transporter"/>
    <property type="match status" value="1"/>
</dbReference>
<dbReference type="Gene3D" id="1.20.1740.10">
    <property type="entry name" value="Amino acid/polyamine transporter I"/>
    <property type="match status" value="1"/>
</dbReference>
<organism evidence="10 11">
    <name type="scientific">Botryotinia fuckeliana (strain B05.10)</name>
    <name type="common">Noble rot fungus</name>
    <name type="synonym">Botrytis cinerea</name>
    <dbReference type="NCBI Taxonomy" id="332648"/>
    <lineage>
        <taxon>Eukaryota</taxon>
        <taxon>Fungi</taxon>
        <taxon>Dikarya</taxon>
        <taxon>Ascomycota</taxon>
        <taxon>Pezizomycotina</taxon>
        <taxon>Leotiomycetes</taxon>
        <taxon>Helotiales</taxon>
        <taxon>Sclerotiniaceae</taxon>
        <taxon>Botrytis</taxon>
    </lineage>
</organism>
<feature type="transmembrane region" description="Helical" evidence="8">
    <location>
        <begin position="489"/>
        <end position="505"/>
    </location>
</feature>
<dbReference type="VEuPathDB" id="FungiDB:Bcin03g08950"/>
<name>A0A384JDU1_BOTFB</name>
<feature type="domain" description="Amino acid permease/ SLC12A" evidence="9">
    <location>
        <begin position="53"/>
        <end position="510"/>
    </location>
</feature>
<proteinExistence type="predicted"/>
<dbReference type="Pfam" id="PF00324">
    <property type="entry name" value="AA_permease"/>
    <property type="match status" value="1"/>
</dbReference>
<feature type="transmembrane region" description="Helical" evidence="8">
    <location>
        <begin position="382"/>
        <end position="409"/>
    </location>
</feature>
<feature type="transmembrane region" description="Helical" evidence="8">
    <location>
        <begin position="415"/>
        <end position="436"/>
    </location>
</feature>
<reference evidence="10 11" key="2">
    <citation type="journal article" date="2012" name="Eukaryot. Cell">
        <title>Genome update of Botrytis cinerea strains B05.10 and T4.</title>
        <authorList>
            <person name="Staats M."/>
            <person name="van Kan J.A."/>
        </authorList>
    </citation>
    <scope>NUCLEOTIDE SEQUENCE [LARGE SCALE GENOMIC DNA]</scope>
    <source>
        <strain evidence="10 11">B05.10</strain>
    </source>
</reference>
<evidence type="ECO:0000256" key="2">
    <source>
        <dbReference type="ARBA" id="ARBA00022448"/>
    </source>
</evidence>
<keyword evidence="4" id="KW-0029">Amino-acid transport</keyword>
<feature type="transmembrane region" description="Helical" evidence="8">
    <location>
        <begin position="56"/>
        <end position="76"/>
    </location>
</feature>
<feature type="region of interest" description="Disordered" evidence="7">
    <location>
        <begin position="1"/>
        <end position="37"/>
    </location>
</feature>
<dbReference type="FunFam" id="1.20.1740.10:FF:000006">
    <property type="entry name" value="General amino acid permease"/>
    <property type="match status" value="1"/>
</dbReference>
<dbReference type="KEGG" id="bfu:BCIN_03g08950"/>
<dbReference type="RefSeq" id="XP_024548024.1">
    <property type="nucleotide sequence ID" value="XM_024692248.1"/>
</dbReference>
<feature type="transmembrane region" description="Helical" evidence="8">
    <location>
        <begin position="163"/>
        <end position="183"/>
    </location>
</feature>
<evidence type="ECO:0000256" key="7">
    <source>
        <dbReference type="SAM" id="MobiDB-lite"/>
    </source>
</evidence>
<keyword evidence="5 8" id="KW-1133">Transmembrane helix</keyword>